<dbReference type="GeneID" id="106167473"/>
<name>A0A1S3IVY6_LINAN</name>
<feature type="non-terminal residue" evidence="2">
    <location>
        <position position="217"/>
    </location>
</feature>
<dbReference type="OrthoDB" id="2286360at2759"/>
<gene>
    <name evidence="2" type="primary">LOC106167473</name>
</gene>
<evidence type="ECO:0000313" key="2">
    <source>
        <dbReference type="RefSeq" id="XP_013401714.1"/>
    </source>
</evidence>
<dbReference type="RefSeq" id="XP_013401714.1">
    <property type="nucleotide sequence ID" value="XM_013546260.1"/>
</dbReference>
<dbReference type="AlphaFoldDB" id="A0A1S3IVY6"/>
<proteinExistence type="predicted"/>
<protein>
    <submittedName>
        <fullName evidence="2">Uncharacterized protein LOC106167473</fullName>
    </submittedName>
</protein>
<dbReference type="Proteomes" id="UP000085678">
    <property type="component" value="Unplaced"/>
</dbReference>
<sequence>MEPFELRFHQVNFEAEDIPQNQTLDSFSNVVSYQYDELLSSANGTAVNQSNVQEDQGQWAPLVSAYNADTVLPSRVHSGQIVETKVVDVHLENNVHFNHLGSSRSHSRSSPIHRTIKIEEVATNFHSASRPSVEGADETSEPELVEEALPGVFSTCSYHSTLHNDIIHNSSSSDTTERNGTAAIMEHNESFTRTSSSDSFTAFTNTVDALALQKSVI</sequence>
<accession>A0A1S3IVY6</accession>
<keyword evidence="1" id="KW-1185">Reference proteome</keyword>
<dbReference type="InParanoid" id="A0A1S3IVY6"/>
<evidence type="ECO:0000313" key="1">
    <source>
        <dbReference type="Proteomes" id="UP000085678"/>
    </source>
</evidence>
<reference evidence="2" key="1">
    <citation type="submission" date="2025-08" db="UniProtKB">
        <authorList>
            <consortium name="RefSeq"/>
        </authorList>
    </citation>
    <scope>IDENTIFICATION</scope>
    <source>
        <tissue evidence="2">Gonads</tissue>
    </source>
</reference>
<organism evidence="1 2">
    <name type="scientific">Lingula anatina</name>
    <name type="common">Brachiopod</name>
    <name type="synonym">Lingula unguis</name>
    <dbReference type="NCBI Taxonomy" id="7574"/>
    <lineage>
        <taxon>Eukaryota</taxon>
        <taxon>Metazoa</taxon>
        <taxon>Spiralia</taxon>
        <taxon>Lophotrochozoa</taxon>
        <taxon>Brachiopoda</taxon>
        <taxon>Linguliformea</taxon>
        <taxon>Lingulata</taxon>
        <taxon>Lingulida</taxon>
        <taxon>Linguloidea</taxon>
        <taxon>Lingulidae</taxon>
        <taxon>Lingula</taxon>
    </lineage>
</organism>
<dbReference type="KEGG" id="lak:106167473"/>